<dbReference type="EMBL" id="LVYV01000055">
    <property type="protein sequence ID" value="KZD20675.1"/>
    <property type="molecule type" value="Genomic_DNA"/>
</dbReference>
<keyword evidence="3" id="KW-1185">Reference proteome</keyword>
<dbReference type="OrthoDB" id="5291101at2"/>
<dbReference type="STRING" id="943830.A4A58_18265"/>
<dbReference type="RefSeq" id="WP_081422106.1">
    <property type="nucleotide sequence ID" value="NZ_LVYV01000055.1"/>
</dbReference>
<dbReference type="InterPro" id="IPR029044">
    <property type="entry name" value="Nucleotide-diphossugar_trans"/>
</dbReference>
<sequence>MGSSDVTTDARPLWRRLLPRPPLWAFDQYPPRPVTPNRAQPPMPPHDPLPRIAIVTPSFNHRQYLQATIDSVLGQNYPALAYHVQDGGSQDGTTDLLASYDDRLSWRSVRDSGQGHAINTGFAILGAGCDVMAYLNSDDTLMRGTLAYVAHIFQTRPEIDIVYGHRIIIDGEGLETARAVLPPHDTKALTYLGYIPQETMFWRRRVWDKIGPIDESFRFAMDWDFMLRAQNAGFRYLRLPRFLGCFRVHAEQKTSAMMNVGFAEMQRIRKRQHGRELTRAEINLPVLPFVTRQFMYHWLYRLNILKY</sequence>
<dbReference type="Gene3D" id="3.90.550.10">
    <property type="entry name" value="Spore Coat Polysaccharide Biosynthesis Protein SpsA, Chain A"/>
    <property type="match status" value="1"/>
</dbReference>
<dbReference type="Proteomes" id="UP000076574">
    <property type="component" value="Unassembled WGS sequence"/>
</dbReference>
<protein>
    <submittedName>
        <fullName evidence="2">Glycosyltransferase</fullName>
    </submittedName>
</protein>
<dbReference type="PANTHER" id="PTHR43685:SF11">
    <property type="entry name" value="GLYCOSYLTRANSFERASE TAGX-RELATED"/>
    <property type="match status" value="1"/>
</dbReference>
<feature type="domain" description="Glycosyltransferase 2-like" evidence="1">
    <location>
        <begin position="54"/>
        <end position="181"/>
    </location>
</feature>
<organism evidence="2 3">
    <name type="scientific">Tardiphaga robiniae</name>
    <dbReference type="NCBI Taxonomy" id="943830"/>
    <lineage>
        <taxon>Bacteria</taxon>
        <taxon>Pseudomonadati</taxon>
        <taxon>Pseudomonadota</taxon>
        <taxon>Alphaproteobacteria</taxon>
        <taxon>Hyphomicrobiales</taxon>
        <taxon>Nitrobacteraceae</taxon>
        <taxon>Tardiphaga</taxon>
    </lineage>
</organism>
<comment type="caution">
    <text evidence="2">The sequence shown here is derived from an EMBL/GenBank/DDBJ whole genome shotgun (WGS) entry which is preliminary data.</text>
</comment>
<dbReference type="PANTHER" id="PTHR43685">
    <property type="entry name" value="GLYCOSYLTRANSFERASE"/>
    <property type="match status" value="1"/>
</dbReference>
<keyword evidence="2" id="KW-0808">Transferase</keyword>
<dbReference type="AlphaFoldDB" id="A0A163XB70"/>
<dbReference type="InterPro" id="IPR050834">
    <property type="entry name" value="Glycosyltransf_2"/>
</dbReference>
<accession>A0A163XB70</accession>
<dbReference type="GO" id="GO:0016740">
    <property type="term" value="F:transferase activity"/>
    <property type="evidence" value="ECO:0007669"/>
    <property type="project" value="UniProtKB-KW"/>
</dbReference>
<evidence type="ECO:0000259" key="1">
    <source>
        <dbReference type="Pfam" id="PF00535"/>
    </source>
</evidence>
<dbReference type="SUPFAM" id="SSF53448">
    <property type="entry name" value="Nucleotide-diphospho-sugar transferases"/>
    <property type="match status" value="1"/>
</dbReference>
<proteinExistence type="predicted"/>
<evidence type="ECO:0000313" key="2">
    <source>
        <dbReference type="EMBL" id="KZD20675.1"/>
    </source>
</evidence>
<dbReference type="InterPro" id="IPR001173">
    <property type="entry name" value="Glyco_trans_2-like"/>
</dbReference>
<gene>
    <name evidence="2" type="ORF">A4A58_18265</name>
</gene>
<reference evidence="2 3" key="1">
    <citation type="submission" date="2016-03" db="EMBL/GenBank/DDBJ databases">
        <title>Microsymbionts genomes from the relict species Vavilovia formosa (Stev.) Fed.</title>
        <authorList>
            <person name="Kopat V."/>
            <person name="Chirak E."/>
            <person name="Kimeklis A."/>
            <person name="Andronov E."/>
        </authorList>
    </citation>
    <scope>NUCLEOTIDE SEQUENCE [LARGE SCALE GENOMIC DNA]</scope>
    <source>
        <strain evidence="2 3">Vaf07</strain>
    </source>
</reference>
<dbReference type="Pfam" id="PF00535">
    <property type="entry name" value="Glycos_transf_2"/>
    <property type="match status" value="1"/>
</dbReference>
<dbReference type="CDD" id="cd06433">
    <property type="entry name" value="GT_2_WfgS_like"/>
    <property type="match status" value="1"/>
</dbReference>
<name>A0A163XB70_9BRAD</name>
<evidence type="ECO:0000313" key="3">
    <source>
        <dbReference type="Proteomes" id="UP000076574"/>
    </source>
</evidence>